<proteinExistence type="predicted"/>
<accession>A0A9W7CL02</accession>
<comment type="caution">
    <text evidence="1">The sequence shown here is derived from an EMBL/GenBank/DDBJ whole genome shotgun (WGS) entry which is preliminary data.</text>
</comment>
<organism evidence="1 2">
    <name type="scientific">Phytophthora fragariaefolia</name>
    <dbReference type="NCBI Taxonomy" id="1490495"/>
    <lineage>
        <taxon>Eukaryota</taxon>
        <taxon>Sar</taxon>
        <taxon>Stramenopiles</taxon>
        <taxon>Oomycota</taxon>
        <taxon>Peronosporomycetes</taxon>
        <taxon>Peronosporales</taxon>
        <taxon>Peronosporaceae</taxon>
        <taxon>Phytophthora</taxon>
    </lineage>
</organism>
<keyword evidence="2" id="KW-1185">Reference proteome</keyword>
<evidence type="ECO:0000313" key="2">
    <source>
        <dbReference type="Proteomes" id="UP001165121"/>
    </source>
</evidence>
<dbReference type="OrthoDB" id="121867at2759"/>
<sequence>MAHHDKMLHLHKFDFNAVMEATTDEAKAAPWAMDVGHLEKAMLCPQCTRPMRLNVRSRHWRCRRKRSHEDSKEVQRSIWVNSWFSKMNLPQAIRLIFEWCMRIPQNQAAHMAKVSENTASDWYAACRVLCSKELLEGEFKV</sequence>
<gene>
    <name evidence="1" type="ORF">Pfra01_000919300</name>
</gene>
<dbReference type="Proteomes" id="UP001165121">
    <property type="component" value="Unassembled WGS sequence"/>
</dbReference>
<dbReference type="EMBL" id="BSXT01000847">
    <property type="protein sequence ID" value="GMF35073.1"/>
    <property type="molecule type" value="Genomic_DNA"/>
</dbReference>
<dbReference type="AlphaFoldDB" id="A0A9W7CL02"/>
<reference evidence="1" key="1">
    <citation type="submission" date="2023-04" db="EMBL/GenBank/DDBJ databases">
        <title>Phytophthora fragariaefolia NBRC 109709.</title>
        <authorList>
            <person name="Ichikawa N."/>
            <person name="Sato H."/>
            <person name="Tonouchi N."/>
        </authorList>
    </citation>
    <scope>NUCLEOTIDE SEQUENCE</scope>
    <source>
        <strain evidence="1">NBRC 109709</strain>
    </source>
</reference>
<name>A0A9W7CL02_9STRA</name>
<protein>
    <submittedName>
        <fullName evidence="1">Unnamed protein product</fullName>
    </submittedName>
</protein>
<evidence type="ECO:0000313" key="1">
    <source>
        <dbReference type="EMBL" id="GMF35073.1"/>
    </source>
</evidence>